<sequence length="417" mass="44936">MNTMRTTQHTPKSTGRHIAFFNYPAHGHVNPTLPVVAELVARGHRVTYVVASHFADVVAATGAEVIAYESLVPKQWNTEAIPSKITGDHLAEAAIAHLREALEPLPEVERRLGDDRPELMVYDAFGYAAGRLLARTWKVPSVTLATTFVANETVNPYAKLAGTVEPPDPGHPALARYAELLRTTLDAHGLTGVSNEEFAGAPEERTVVFVPPEFQPGIESFDERHVFVGPCIGDRAHQGEWRPPTGERPVVLVALGSFGYENQAGFYRDALDALADLPWHVVMSLGGLVTPEDLGPLPPNVEARPWVPQLAVLEKASAFVSHAGMGSTMEALYHGVPPVVVPRTGEQELVAERVTELGLGRSVAPGEVTADRLRSAVLGLAVDGRAQRRVGRLARSLVERRGPALAADAIEARLEGP</sequence>
<dbReference type="InterPro" id="IPR002213">
    <property type="entry name" value="UDP_glucos_trans"/>
</dbReference>
<organism evidence="4">
    <name type="scientific">Streptomyces sp. WAC2288</name>
    <dbReference type="NCBI Taxonomy" id="1582798"/>
    <lineage>
        <taxon>Bacteria</taxon>
        <taxon>Bacillati</taxon>
        <taxon>Actinomycetota</taxon>
        <taxon>Actinomycetes</taxon>
        <taxon>Kitasatosporales</taxon>
        <taxon>Streptomycetaceae</taxon>
        <taxon>Streptomyces</taxon>
    </lineage>
</organism>
<dbReference type="InterPro" id="IPR050426">
    <property type="entry name" value="Glycosyltransferase_28"/>
</dbReference>
<protein>
    <submittedName>
        <fullName evidence="4">Glycosyltransferase</fullName>
    </submittedName>
</protein>
<dbReference type="EMBL" id="KJ159185">
    <property type="protein sequence ID" value="AKA59079.1"/>
    <property type="molecule type" value="Genomic_DNA"/>
</dbReference>
<evidence type="ECO:0000256" key="2">
    <source>
        <dbReference type="ARBA" id="ARBA00022679"/>
    </source>
</evidence>
<reference evidence="4" key="1">
    <citation type="submission" date="2015-08" db="EMBL/GenBank/DDBJ databases">
        <authorList>
            <person name="Babu N.S."/>
            <person name="Beckwith C.J."/>
            <person name="Beseler K.G."/>
            <person name="Brison A."/>
            <person name="Carone J.V."/>
            <person name="Caskin T.P."/>
            <person name="Diamond M."/>
            <person name="Durham M.E."/>
            <person name="Foxe J.M."/>
            <person name="Go M."/>
            <person name="Henderson B.A."/>
            <person name="Jones I.B."/>
            <person name="McGettigan J.A."/>
            <person name="Micheletti S.J."/>
            <person name="Nasrallah M.E."/>
            <person name="Ortiz D."/>
            <person name="Piller C.R."/>
            <person name="Privatt S.R."/>
            <person name="Schneider S.L."/>
            <person name="Sharp S."/>
            <person name="Smith T.C."/>
            <person name="Stanton J.D."/>
            <person name="Ullery H.E."/>
            <person name="Wilson R.J."/>
            <person name="Serrano M.G."/>
            <person name="Buck G."/>
            <person name="Lee V."/>
            <person name="Wang Y."/>
            <person name="Carvalho R."/>
            <person name="Voegtly L."/>
            <person name="Shi R."/>
            <person name="Duckworth R."/>
            <person name="Johnson A."/>
            <person name="Loviza R."/>
            <person name="Walstead R."/>
            <person name="Shah Z."/>
            <person name="Kiflezghi M."/>
            <person name="Wade K."/>
            <person name="Ball S.L."/>
            <person name="Bradley K.W."/>
            <person name="Asai D.J."/>
            <person name="Bowman C.A."/>
            <person name="Russell D.A."/>
            <person name="Pope W.H."/>
            <person name="Jacobs-Sera D."/>
            <person name="Hendrix R.W."/>
            <person name="Hatfull G.F."/>
        </authorList>
    </citation>
    <scope>NUCLEOTIDE SEQUENCE</scope>
    <source>
        <strain evidence="4">WAC2288</strain>
    </source>
</reference>
<dbReference type="PANTHER" id="PTHR48050:SF13">
    <property type="entry name" value="STEROL 3-BETA-GLUCOSYLTRANSFERASE UGT80A2"/>
    <property type="match status" value="1"/>
</dbReference>
<dbReference type="Gene3D" id="3.40.50.2000">
    <property type="entry name" value="Glycogen Phosphorylase B"/>
    <property type="match status" value="2"/>
</dbReference>
<evidence type="ECO:0000256" key="1">
    <source>
        <dbReference type="ARBA" id="ARBA00009995"/>
    </source>
</evidence>
<dbReference type="SUPFAM" id="SSF53756">
    <property type="entry name" value="UDP-Glycosyltransferase/glycogen phosphorylase"/>
    <property type="match status" value="1"/>
</dbReference>
<dbReference type="InterPro" id="IPR010610">
    <property type="entry name" value="EryCIII-like_C"/>
</dbReference>
<comment type="similarity">
    <text evidence="1">Belongs to the UDP-glycosyltransferase family.</text>
</comment>
<feature type="domain" description="Erythromycin biosynthesis protein CIII-like C-terminal" evidence="3">
    <location>
        <begin position="270"/>
        <end position="396"/>
    </location>
</feature>
<proteinExistence type="inferred from homology"/>
<name>A0A1I9J653_9ACTN</name>
<dbReference type="GO" id="GO:0016758">
    <property type="term" value="F:hexosyltransferase activity"/>
    <property type="evidence" value="ECO:0007669"/>
    <property type="project" value="InterPro"/>
</dbReference>
<dbReference type="PANTHER" id="PTHR48050">
    <property type="entry name" value="STEROL 3-BETA-GLUCOSYLTRANSFERASE"/>
    <property type="match status" value="1"/>
</dbReference>
<keyword evidence="2 4" id="KW-0808">Transferase</keyword>
<dbReference type="Pfam" id="PF06722">
    <property type="entry name" value="EryCIII-like_C"/>
    <property type="match status" value="1"/>
</dbReference>
<dbReference type="AlphaFoldDB" id="A0A1I9J653"/>
<dbReference type="InterPro" id="IPR006326">
    <property type="entry name" value="UDPGT_MGT-like"/>
</dbReference>
<dbReference type="NCBIfam" id="TIGR01426">
    <property type="entry name" value="MGT"/>
    <property type="match status" value="1"/>
</dbReference>
<evidence type="ECO:0000259" key="3">
    <source>
        <dbReference type="Pfam" id="PF06722"/>
    </source>
</evidence>
<dbReference type="CDD" id="cd03784">
    <property type="entry name" value="GT1_Gtf-like"/>
    <property type="match status" value="1"/>
</dbReference>
<accession>A0A1I9J653</accession>
<dbReference type="FunFam" id="3.40.50.2000:FF:000072">
    <property type="entry name" value="Glycosyl transferase"/>
    <property type="match status" value="1"/>
</dbReference>
<evidence type="ECO:0000313" key="4">
    <source>
        <dbReference type="EMBL" id="AKA59079.1"/>
    </source>
</evidence>
<dbReference type="GO" id="GO:0017000">
    <property type="term" value="P:antibiotic biosynthetic process"/>
    <property type="evidence" value="ECO:0007669"/>
    <property type="project" value="UniProtKB-ARBA"/>
</dbReference>
<reference evidence="4" key="2">
    <citation type="journal article" date="2016" name="Cell Chem. Biol.">
        <title>Discovery of Ibomycin, a Complex Macrolactone that Exerts Antifungal Activity by Impeding Endocytic Trafficking and Membrane Function.</title>
        <authorList>
            <person name="Robbins N."/>
            <person name="Spitzer M."/>
            <person name="Wang W."/>
            <person name="Waglechner N."/>
            <person name="Patel D.J."/>
            <person name="O'Brien J.S."/>
            <person name="Ejim L."/>
            <person name="Ejim O."/>
            <person name="Tyers M."/>
            <person name="Wright G.D."/>
        </authorList>
    </citation>
    <scope>NUCLEOTIDE SEQUENCE</scope>
    <source>
        <strain evidence="4">WAC2288</strain>
    </source>
</reference>
<dbReference type="GO" id="GO:0008194">
    <property type="term" value="F:UDP-glycosyltransferase activity"/>
    <property type="evidence" value="ECO:0007669"/>
    <property type="project" value="InterPro"/>
</dbReference>